<gene>
    <name evidence="7" type="ORF">BUE93_02585</name>
</gene>
<accession>A0A2S9X9D7</accession>
<comment type="similarity">
    <text evidence="2">Belongs to the NADH dehydrogenase family.</text>
</comment>
<organism evidence="7 8">
    <name type="scientific">Chromobacterium amazonense</name>
    <dbReference type="NCBI Taxonomy" id="1382803"/>
    <lineage>
        <taxon>Bacteria</taxon>
        <taxon>Pseudomonadati</taxon>
        <taxon>Pseudomonadota</taxon>
        <taxon>Betaproteobacteria</taxon>
        <taxon>Neisseriales</taxon>
        <taxon>Chromobacteriaceae</taxon>
        <taxon>Chromobacterium</taxon>
    </lineage>
</organism>
<dbReference type="Proteomes" id="UP000239469">
    <property type="component" value="Unassembled WGS sequence"/>
</dbReference>
<evidence type="ECO:0000256" key="5">
    <source>
        <dbReference type="ARBA" id="ARBA00023002"/>
    </source>
</evidence>
<keyword evidence="5" id="KW-0560">Oxidoreductase</keyword>
<dbReference type="InterPro" id="IPR036188">
    <property type="entry name" value="FAD/NAD-bd_sf"/>
</dbReference>
<dbReference type="PRINTS" id="PR00411">
    <property type="entry name" value="PNDRDTASEI"/>
</dbReference>
<dbReference type="PRINTS" id="PR00368">
    <property type="entry name" value="FADPNR"/>
</dbReference>
<dbReference type="RefSeq" id="WP_106075712.1">
    <property type="nucleotide sequence ID" value="NZ_MTBD01000004.1"/>
</dbReference>
<name>A0A2S9X9D7_9NEIS</name>
<dbReference type="EMBL" id="MTBD01000004">
    <property type="protein sequence ID" value="PRP72343.1"/>
    <property type="molecule type" value="Genomic_DNA"/>
</dbReference>
<dbReference type="GO" id="GO:0003955">
    <property type="term" value="F:NAD(P)H dehydrogenase (quinone) activity"/>
    <property type="evidence" value="ECO:0007669"/>
    <property type="project" value="TreeGrafter"/>
</dbReference>
<dbReference type="AlphaFoldDB" id="A0A2S9X9D7"/>
<dbReference type="InterPro" id="IPR023753">
    <property type="entry name" value="FAD/NAD-binding_dom"/>
</dbReference>
<dbReference type="Pfam" id="PF07992">
    <property type="entry name" value="Pyr_redox_2"/>
    <property type="match status" value="1"/>
</dbReference>
<sequence length="418" mass="45202">MARSQPRILILGGGYAGLHLARLCATHFSRIASITLIDASDHWCERIRFHQLAAGQELPRYAYAQMLSSLNVEFVQAQVESIQPKERCVIARSCNGNLGAIDYDYLVLALGSRIVAPPGLQSMLTLNDAAQAEIIHDRLKAISKPKVLLVGAGLSGLECAFELAETYPEARITLADSGRLKPMNQPGGFSWEAIQYLQAAAERLGIDWRSDSRAIASSNEVVTFADGTAEAFDLCVLTVGFRPSPLISAAGLEVDERGCALVETDLSCKGYPEVLAIGDCAAISTASSGPLRMSCAAALPAAIGAVNTLVARLNGELAPEFAFHYVFRNVSIGRHDGLIQFVSSHDIPMSEIWTGRKAAEWKDFICKCTVAELGLGEEPLMPHEPPQNIFPGLLAMQKLYETPRRSGEMRTEHGFTTG</sequence>
<evidence type="ECO:0000256" key="4">
    <source>
        <dbReference type="ARBA" id="ARBA00022827"/>
    </source>
</evidence>
<dbReference type="SUPFAM" id="SSF51905">
    <property type="entry name" value="FAD/NAD(P)-binding domain"/>
    <property type="match status" value="1"/>
</dbReference>
<evidence type="ECO:0000313" key="7">
    <source>
        <dbReference type="EMBL" id="PRP72343.1"/>
    </source>
</evidence>
<dbReference type="InterPro" id="IPR051169">
    <property type="entry name" value="NADH-Q_oxidoreductase"/>
</dbReference>
<dbReference type="PANTHER" id="PTHR42913:SF3">
    <property type="entry name" value="64 KDA MITOCHONDRIAL NADH DEHYDROGENASE (EUROFUNG)"/>
    <property type="match status" value="1"/>
</dbReference>
<proteinExistence type="inferred from homology"/>
<keyword evidence="4" id="KW-0274">FAD</keyword>
<evidence type="ECO:0000256" key="3">
    <source>
        <dbReference type="ARBA" id="ARBA00022630"/>
    </source>
</evidence>
<evidence type="ECO:0000259" key="6">
    <source>
        <dbReference type="Pfam" id="PF07992"/>
    </source>
</evidence>
<feature type="domain" description="FAD/NAD(P)-binding" evidence="6">
    <location>
        <begin position="7"/>
        <end position="287"/>
    </location>
</feature>
<keyword evidence="3" id="KW-0285">Flavoprotein</keyword>
<dbReference type="OrthoDB" id="9342835at2"/>
<dbReference type="Gene3D" id="3.50.50.100">
    <property type="match status" value="1"/>
</dbReference>
<comment type="cofactor">
    <cofactor evidence="1">
        <name>FAD</name>
        <dbReference type="ChEBI" id="CHEBI:57692"/>
    </cofactor>
</comment>
<comment type="caution">
    <text evidence="7">The sequence shown here is derived from an EMBL/GenBank/DDBJ whole genome shotgun (WGS) entry which is preliminary data.</text>
</comment>
<protein>
    <recommendedName>
        <fullName evidence="6">FAD/NAD(P)-binding domain-containing protein</fullName>
    </recommendedName>
</protein>
<reference evidence="7 8" key="1">
    <citation type="submission" date="2017-01" db="EMBL/GenBank/DDBJ databases">
        <title>New insights into the genetic diversity of Chromobacterium isolated from tropical freshwater lake.</title>
        <authorList>
            <person name="Santos A.B."/>
            <person name="Nascimento A.M."/>
            <person name="Da Silva P.C."/>
        </authorList>
    </citation>
    <scope>NUCLEOTIDE SEQUENCE [LARGE SCALE GENOMIC DNA]</scope>
    <source>
        <strain evidence="7 8">56AF</strain>
    </source>
</reference>
<dbReference type="GO" id="GO:0019646">
    <property type="term" value="P:aerobic electron transport chain"/>
    <property type="evidence" value="ECO:0007669"/>
    <property type="project" value="TreeGrafter"/>
</dbReference>
<evidence type="ECO:0000256" key="1">
    <source>
        <dbReference type="ARBA" id="ARBA00001974"/>
    </source>
</evidence>
<evidence type="ECO:0000313" key="8">
    <source>
        <dbReference type="Proteomes" id="UP000239469"/>
    </source>
</evidence>
<dbReference type="PANTHER" id="PTHR42913">
    <property type="entry name" value="APOPTOSIS-INDUCING FACTOR 1"/>
    <property type="match status" value="1"/>
</dbReference>
<evidence type="ECO:0000256" key="2">
    <source>
        <dbReference type="ARBA" id="ARBA00005272"/>
    </source>
</evidence>